<keyword evidence="2" id="KW-0472">Membrane</keyword>
<dbReference type="Proteomes" id="UP000039046">
    <property type="component" value="Unassembled WGS sequence"/>
</dbReference>
<evidence type="ECO:0000256" key="2">
    <source>
        <dbReference type="SAM" id="Phobius"/>
    </source>
</evidence>
<dbReference type="EMBL" id="CDHN01000003">
    <property type="protein sequence ID" value="CEJ90122.1"/>
    <property type="molecule type" value="Genomic_DNA"/>
</dbReference>
<feature type="transmembrane region" description="Helical" evidence="2">
    <location>
        <begin position="434"/>
        <end position="459"/>
    </location>
</feature>
<feature type="transmembrane region" description="Helical" evidence="2">
    <location>
        <begin position="479"/>
        <end position="498"/>
    </location>
</feature>
<dbReference type="PANTHER" id="PTHR35043:SF7">
    <property type="entry name" value="TRANSCRIPTION FACTOR DOMAIN-CONTAINING PROTEIN"/>
    <property type="match status" value="1"/>
</dbReference>
<keyword evidence="2" id="KW-1133">Transmembrane helix</keyword>
<protein>
    <submittedName>
        <fullName evidence="3">Uncharacterized protein</fullName>
    </submittedName>
</protein>
<dbReference type="AlphaFoldDB" id="A0A0A1TJZ2"/>
<dbReference type="STRING" id="1531966.A0A0A1TJZ2"/>
<evidence type="ECO:0000256" key="1">
    <source>
        <dbReference type="SAM" id="MobiDB-lite"/>
    </source>
</evidence>
<sequence>MTQFNVNCTLPDGVYTFVSAPNVRGTMEIVWGCLSILIICTWSVVHPNVPCQLAARTWREKTRRSILRLWWKIIIFVWNVLAPEWTLGKAWSDYRSVSGAAAGYADMSQIDKVPWTRTHSYFAHMGGFAIKFGNAVSDFGPASVDVEKGNALPDQTAVAPQDKKEPNAEEESFQEIAKKFARQRKRYTEVLEDTSSTSYGQPGWARDAKNLATATTVLNMQDFGYFSSDSEKAIFKTSYEAWWHNVRALEQDIWVVDANQLLLARQMGIIASLPNIHEDDLDDRNKGESFVKIVAILQILWFVVQLISRLASQLPTTQLEIMTFAFAICSALTYYLLLDKPKDCQYSIEIPAARYATPAEMARIALAAPVTFGWTRTTLWIPNNALHYDKDRSSTGSDHVVSAAALSLTVFGAIHCIAWNFAFPSEKEALLWHISSILTAAITPLGLLLAPVFALIFLWRDKAEKSKKFLAVQKWVTNFFILLNVIYIGLVLAARIFVTIEVLRSLAFSPPGIFLETGAQGMPHAS</sequence>
<evidence type="ECO:0000313" key="3">
    <source>
        <dbReference type="EMBL" id="CEJ90122.1"/>
    </source>
</evidence>
<feature type="transmembrane region" description="Helical" evidence="2">
    <location>
        <begin position="400"/>
        <end position="422"/>
    </location>
</feature>
<evidence type="ECO:0000313" key="4">
    <source>
        <dbReference type="Proteomes" id="UP000039046"/>
    </source>
</evidence>
<gene>
    <name evidence="3" type="ORF">VHEMI05926</name>
</gene>
<dbReference type="PANTHER" id="PTHR35043">
    <property type="entry name" value="TRANSCRIPTION FACTOR DOMAIN-CONTAINING PROTEIN"/>
    <property type="match status" value="1"/>
</dbReference>
<organism evidence="3 4">
    <name type="scientific">[Torrubiella] hemipterigena</name>
    <dbReference type="NCBI Taxonomy" id="1531966"/>
    <lineage>
        <taxon>Eukaryota</taxon>
        <taxon>Fungi</taxon>
        <taxon>Dikarya</taxon>
        <taxon>Ascomycota</taxon>
        <taxon>Pezizomycotina</taxon>
        <taxon>Sordariomycetes</taxon>
        <taxon>Hypocreomycetidae</taxon>
        <taxon>Hypocreales</taxon>
        <taxon>Clavicipitaceae</taxon>
        <taxon>Clavicipitaceae incertae sedis</taxon>
        <taxon>'Torrubiella' clade</taxon>
    </lineage>
</organism>
<feature type="transmembrane region" description="Helical" evidence="2">
    <location>
        <begin position="290"/>
        <end position="307"/>
    </location>
</feature>
<reference evidence="3 4" key="1">
    <citation type="journal article" date="2015" name="Genome Announc.">
        <title>Draft Genome Sequence and Gene Annotation of the Entomopathogenic Fungus Verticillium hemipterigenum.</title>
        <authorList>
            <person name="Horn F."/>
            <person name="Habel A."/>
            <person name="Scharf D.H."/>
            <person name="Dworschak J."/>
            <person name="Brakhage A.A."/>
            <person name="Guthke R."/>
            <person name="Hertweck C."/>
            <person name="Linde J."/>
        </authorList>
    </citation>
    <scope>NUCLEOTIDE SEQUENCE [LARGE SCALE GENOMIC DNA]</scope>
</reference>
<dbReference type="HOGENOM" id="CLU_022883_4_1_1"/>
<dbReference type="OrthoDB" id="5149030at2759"/>
<keyword evidence="2" id="KW-0812">Transmembrane</keyword>
<proteinExistence type="predicted"/>
<feature type="transmembrane region" description="Helical" evidence="2">
    <location>
        <begin position="29"/>
        <end position="49"/>
    </location>
</feature>
<name>A0A0A1TJZ2_9HYPO</name>
<keyword evidence="4" id="KW-1185">Reference proteome</keyword>
<accession>A0A0A1TJZ2</accession>
<feature type="region of interest" description="Disordered" evidence="1">
    <location>
        <begin position="152"/>
        <end position="173"/>
    </location>
</feature>
<feature type="transmembrane region" description="Helical" evidence="2">
    <location>
        <begin position="319"/>
        <end position="338"/>
    </location>
</feature>